<reference evidence="2" key="1">
    <citation type="submission" date="2022-01" db="EMBL/GenBank/DDBJ databases">
        <title>Comparative genomics reveals a dynamic genome evolution in the ectomycorrhizal milk-cap (Lactarius) mushrooms.</title>
        <authorList>
            <consortium name="DOE Joint Genome Institute"/>
            <person name="Lebreton A."/>
            <person name="Tang N."/>
            <person name="Kuo A."/>
            <person name="LaButti K."/>
            <person name="Drula E."/>
            <person name="Barry K."/>
            <person name="Clum A."/>
            <person name="Lipzen A."/>
            <person name="Mousain D."/>
            <person name="Ng V."/>
            <person name="Wang R."/>
            <person name="Wang X."/>
            <person name="Dai Y."/>
            <person name="Henrissat B."/>
            <person name="Grigoriev I.V."/>
            <person name="Guerin-Laguette A."/>
            <person name="Yu F."/>
            <person name="Martin F.M."/>
        </authorList>
    </citation>
    <scope>NUCLEOTIDE SEQUENCE</scope>
    <source>
        <strain evidence="2">QP</strain>
    </source>
</reference>
<feature type="region of interest" description="Disordered" evidence="1">
    <location>
        <begin position="73"/>
        <end position="196"/>
    </location>
</feature>
<feature type="compositionally biased region" description="Polar residues" evidence="1">
    <location>
        <begin position="1"/>
        <end position="11"/>
    </location>
</feature>
<dbReference type="Proteomes" id="UP001201163">
    <property type="component" value="Unassembled WGS sequence"/>
</dbReference>
<protein>
    <submittedName>
        <fullName evidence="2">Uncharacterized protein</fullName>
    </submittedName>
</protein>
<dbReference type="EMBL" id="JAKELL010000294">
    <property type="protein sequence ID" value="KAH8977611.1"/>
    <property type="molecule type" value="Genomic_DNA"/>
</dbReference>
<feature type="compositionally biased region" description="Polar residues" evidence="1">
    <location>
        <begin position="272"/>
        <end position="290"/>
    </location>
</feature>
<organism evidence="2 3">
    <name type="scientific">Lactarius akahatsu</name>
    <dbReference type="NCBI Taxonomy" id="416441"/>
    <lineage>
        <taxon>Eukaryota</taxon>
        <taxon>Fungi</taxon>
        <taxon>Dikarya</taxon>
        <taxon>Basidiomycota</taxon>
        <taxon>Agaricomycotina</taxon>
        <taxon>Agaricomycetes</taxon>
        <taxon>Russulales</taxon>
        <taxon>Russulaceae</taxon>
        <taxon>Lactarius</taxon>
    </lineage>
</organism>
<feature type="region of interest" description="Disordered" evidence="1">
    <location>
        <begin position="208"/>
        <end position="308"/>
    </location>
</feature>
<proteinExistence type="predicted"/>
<name>A0AAD4Q4R4_9AGAM</name>
<gene>
    <name evidence="2" type="ORF">EDB92DRAFT_1957771</name>
</gene>
<accession>A0AAD4Q4R4</accession>
<evidence type="ECO:0000313" key="2">
    <source>
        <dbReference type="EMBL" id="KAH8977611.1"/>
    </source>
</evidence>
<evidence type="ECO:0000313" key="3">
    <source>
        <dbReference type="Proteomes" id="UP001201163"/>
    </source>
</evidence>
<dbReference type="AlphaFoldDB" id="A0AAD4Q4R4"/>
<sequence>MPVNTCKSNATAHPGCVDQRFTRRNKKKIEEDDARERATAQARKEEADAKHHSTVKDVAQLEEVVSMIDEDLQTHAQRPDLRYGSQYLLEPGEGCDDGSASERGYLRSGVSDAGDSDEGPGPAPNNDSDDSPGQILSGNENEDAPARHASPPVTRKRIRKDKQPERGSFRAEVNATRAQTFGTIKKRKTPPVKATRAVTKRIKEATAGGLSSNWKNKIKHLRPPRSSVAPSIMNTEAWAEEANNSEGRRPPGEFEDDKSEAIMAKFRAKSTGPRSASNTASIGRSASTLRQLELPGPSRETDQMSVTC</sequence>
<feature type="region of interest" description="Disordered" evidence="1">
    <location>
        <begin position="1"/>
        <end position="57"/>
    </location>
</feature>
<evidence type="ECO:0000256" key="1">
    <source>
        <dbReference type="SAM" id="MobiDB-lite"/>
    </source>
</evidence>
<keyword evidence="3" id="KW-1185">Reference proteome</keyword>
<feature type="compositionally biased region" description="Basic and acidic residues" evidence="1">
    <location>
        <begin position="28"/>
        <end position="55"/>
    </location>
</feature>
<comment type="caution">
    <text evidence="2">The sequence shown here is derived from an EMBL/GenBank/DDBJ whole genome shotgun (WGS) entry which is preliminary data.</text>
</comment>